<gene>
    <name evidence="1" type="ORF">CEXT_544021</name>
</gene>
<dbReference type="EMBL" id="BPLR01009742">
    <property type="protein sequence ID" value="GIY34227.1"/>
    <property type="molecule type" value="Genomic_DNA"/>
</dbReference>
<keyword evidence="2" id="KW-1185">Reference proteome</keyword>
<accession>A0AAV4SNU8</accession>
<sequence length="82" mass="9321">MTKVLKYFLNPSPLANQPIAPSPSTYLREMSQTWIPPHSICLLLTSVVRKSLLRFNDLVPEASQKVHLFVGLPNSELFQGKW</sequence>
<dbReference type="Proteomes" id="UP001054945">
    <property type="component" value="Unassembled WGS sequence"/>
</dbReference>
<evidence type="ECO:0000313" key="1">
    <source>
        <dbReference type="EMBL" id="GIY34227.1"/>
    </source>
</evidence>
<name>A0AAV4SNU8_CAEEX</name>
<organism evidence="1 2">
    <name type="scientific">Caerostris extrusa</name>
    <name type="common">Bark spider</name>
    <name type="synonym">Caerostris bankana</name>
    <dbReference type="NCBI Taxonomy" id="172846"/>
    <lineage>
        <taxon>Eukaryota</taxon>
        <taxon>Metazoa</taxon>
        <taxon>Ecdysozoa</taxon>
        <taxon>Arthropoda</taxon>
        <taxon>Chelicerata</taxon>
        <taxon>Arachnida</taxon>
        <taxon>Araneae</taxon>
        <taxon>Araneomorphae</taxon>
        <taxon>Entelegynae</taxon>
        <taxon>Araneoidea</taxon>
        <taxon>Araneidae</taxon>
        <taxon>Caerostris</taxon>
    </lineage>
</organism>
<comment type="caution">
    <text evidence="1">The sequence shown here is derived from an EMBL/GenBank/DDBJ whole genome shotgun (WGS) entry which is preliminary data.</text>
</comment>
<evidence type="ECO:0000313" key="2">
    <source>
        <dbReference type="Proteomes" id="UP001054945"/>
    </source>
</evidence>
<dbReference type="AlphaFoldDB" id="A0AAV4SNU8"/>
<reference evidence="1 2" key="1">
    <citation type="submission" date="2021-06" db="EMBL/GenBank/DDBJ databases">
        <title>Caerostris extrusa draft genome.</title>
        <authorList>
            <person name="Kono N."/>
            <person name="Arakawa K."/>
        </authorList>
    </citation>
    <scope>NUCLEOTIDE SEQUENCE [LARGE SCALE GENOMIC DNA]</scope>
</reference>
<protein>
    <submittedName>
        <fullName evidence="1">Uncharacterized protein</fullName>
    </submittedName>
</protein>
<proteinExistence type="predicted"/>